<dbReference type="Proteomes" id="UP001159363">
    <property type="component" value="Chromosome 5"/>
</dbReference>
<name>A0ABQ9HB50_9NEOP</name>
<feature type="compositionally biased region" description="Polar residues" evidence="1">
    <location>
        <begin position="10"/>
        <end position="22"/>
    </location>
</feature>
<proteinExistence type="predicted"/>
<sequence>MKTKKLFFPSRQNQDNNLNLSTKEYGDTSVKTEQTTVSAAVGPIDKIKYKLDAPPLVHHTPAGTRSNTLYGQSEKKAVQQTKGGERSRHYEQALSERSRQRLPDNHAAKVGVGSHQLQDTQPFFDAGSEADRRKHTDEADEQDKPVEGKIPILVSIMVEGSKGYLHHTIVPFHQVAFRLVGTSLHRTHDPGETRVADFMQTATVIGTNYDLDHARSFANHLPTGQTLQPYVEIRRYQRHIGCLLSQWKATIGHRYPRCVKQTSTFHDSLSPRDDMSILRDYTCPCHGLRWHHAPLSVTVSSRTRRSRRAREAQLAVESAANTRDNKLMLPEKPPVQKQAEHEKGERGDYSRLPATTFDYLRLPATTCDNLRQLPTNCDSKGCSRQISHGNASTAPLCFMAERNEEIWAAHNSQILRADEDKEMGVYSSAGIQGWGKRSILEKFHRPAASSATIPTSENPGATRPCIEPCSPRARSEGAIRATLTRTPSASSLLRQGVQCFRQWKLMRGAVEEERLEEPEVSEKEKRGGGGCKGGRGYSGKVVRLCKGYRWNFASAILRHQFTFLY</sequence>
<feature type="region of interest" description="Disordered" evidence="1">
    <location>
        <begin position="52"/>
        <end position="104"/>
    </location>
</feature>
<feature type="region of interest" description="Disordered" evidence="1">
    <location>
        <begin position="315"/>
        <end position="348"/>
    </location>
</feature>
<accession>A0ABQ9HB50</accession>
<dbReference type="EMBL" id="JARBHB010000006">
    <property type="protein sequence ID" value="KAJ8881494.1"/>
    <property type="molecule type" value="Genomic_DNA"/>
</dbReference>
<organism evidence="2 3">
    <name type="scientific">Dryococelus australis</name>
    <dbReference type="NCBI Taxonomy" id="614101"/>
    <lineage>
        <taxon>Eukaryota</taxon>
        <taxon>Metazoa</taxon>
        <taxon>Ecdysozoa</taxon>
        <taxon>Arthropoda</taxon>
        <taxon>Hexapoda</taxon>
        <taxon>Insecta</taxon>
        <taxon>Pterygota</taxon>
        <taxon>Neoptera</taxon>
        <taxon>Polyneoptera</taxon>
        <taxon>Phasmatodea</taxon>
        <taxon>Verophasmatodea</taxon>
        <taxon>Anareolatae</taxon>
        <taxon>Phasmatidae</taxon>
        <taxon>Eurycanthinae</taxon>
        <taxon>Dryococelus</taxon>
    </lineage>
</organism>
<gene>
    <name evidence="2" type="ORF">PR048_017975</name>
</gene>
<keyword evidence="3" id="KW-1185">Reference proteome</keyword>
<feature type="compositionally biased region" description="Basic and acidic residues" evidence="1">
    <location>
        <begin position="73"/>
        <end position="104"/>
    </location>
</feature>
<evidence type="ECO:0000313" key="3">
    <source>
        <dbReference type="Proteomes" id="UP001159363"/>
    </source>
</evidence>
<evidence type="ECO:0000256" key="1">
    <source>
        <dbReference type="SAM" id="MobiDB-lite"/>
    </source>
</evidence>
<protein>
    <submittedName>
        <fullName evidence="2">Uncharacterized protein</fullName>
    </submittedName>
</protein>
<feature type="compositionally biased region" description="Basic and acidic residues" evidence="1">
    <location>
        <begin position="338"/>
        <end position="348"/>
    </location>
</feature>
<evidence type="ECO:0000313" key="2">
    <source>
        <dbReference type="EMBL" id="KAJ8881494.1"/>
    </source>
</evidence>
<feature type="region of interest" description="Disordered" evidence="1">
    <location>
        <begin position="1"/>
        <end position="22"/>
    </location>
</feature>
<reference evidence="2 3" key="1">
    <citation type="submission" date="2023-02" db="EMBL/GenBank/DDBJ databases">
        <title>LHISI_Scaffold_Assembly.</title>
        <authorList>
            <person name="Stuart O.P."/>
            <person name="Cleave R."/>
            <person name="Magrath M.J.L."/>
            <person name="Mikheyev A.S."/>
        </authorList>
    </citation>
    <scope>NUCLEOTIDE SEQUENCE [LARGE SCALE GENOMIC DNA]</scope>
    <source>
        <strain evidence="2">Daus_M_001</strain>
        <tissue evidence="2">Leg muscle</tissue>
    </source>
</reference>
<comment type="caution">
    <text evidence="2">The sequence shown here is derived from an EMBL/GenBank/DDBJ whole genome shotgun (WGS) entry which is preliminary data.</text>
</comment>